<protein>
    <recommendedName>
        <fullName evidence="8">Protein transport protein SFT2</fullName>
    </recommendedName>
</protein>
<keyword evidence="8" id="KW-0333">Golgi apparatus</keyword>
<evidence type="ECO:0000256" key="1">
    <source>
        <dbReference type="ARBA" id="ARBA00004141"/>
    </source>
</evidence>
<feature type="transmembrane region" description="Helical" evidence="8">
    <location>
        <begin position="112"/>
        <end position="132"/>
    </location>
</feature>
<dbReference type="Pfam" id="PF04178">
    <property type="entry name" value="Got1"/>
    <property type="match status" value="1"/>
</dbReference>
<proteinExistence type="inferred from homology"/>
<evidence type="ECO:0000256" key="6">
    <source>
        <dbReference type="ARBA" id="ARBA00023136"/>
    </source>
</evidence>
<dbReference type="OrthoDB" id="660759at2759"/>
<feature type="transmembrane region" description="Helical" evidence="8">
    <location>
        <begin position="80"/>
        <end position="100"/>
    </location>
</feature>
<dbReference type="EMBL" id="KV454003">
    <property type="protein sequence ID" value="ODQ47002.1"/>
    <property type="molecule type" value="Genomic_DNA"/>
</dbReference>
<dbReference type="InterPro" id="IPR007305">
    <property type="entry name" value="Vesicle_transpt_Got1/SFT2"/>
</dbReference>
<sequence>MDFFTSRFSGSNAGPVHLQDDNATVANNNNASDDTDSILKLSYFERISLFIVCILGCYACYAICFIFFPVLSLKPKKFSLIWTIGSVLFLVAFAILNGPTNFFKHAISVERLPFTLSFVGSIVTTLLFSLVWKNNLLVIISCVIQAICSVYYTVSYFPYGRQGLRLTTGVARSQVENWLSV</sequence>
<feature type="transmembrane region" description="Helical" evidence="8">
    <location>
        <begin position="47"/>
        <end position="68"/>
    </location>
</feature>
<dbReference type="AlphaFoldDB" id="A0A1E3NLH8"/>
<evidence type="ECO:0000256" key="2">
    <source>
        <dbReference type="ARBA" id="ARBA00022448"/>
    </source>
</evidence>
<comment type="function">
    <text evidence="8">Nonessential protein required for the fusion of transport vesicles derived from the endocytic pathway with the Golgi complex.</text>
</comment>
<keyword evidence="3 8" id="KW-0812">Transmembrane</keyword>
<dbReference type="InterPro" id="IPR011691">
    <property type="entry name" value="Vesicle_transpt_SFT2"/>
</dbReference>
<comment type="similarity">
    <text evidence="7 8">Belongs to the SFT2 family.</text>
</comment>
<evidence type="ECO:0000256" key="8">
    <source>
        <dbReference type="RuleBase" id="RU363111"/>
    </source>
</evidence>
<reference evidence="9 10" key="1">
    <citation type="journal article" date="2016" name="Proc. Natl. Acad. Sci. U.S.A.">
        <title>Comparative genomics of biotechnologically important yeasts.</title>
        <authorList>
            <person name="Riley R."/>
            <person name="Haridas S."/>
            <person name="Wolfe K.H."/>
            <person name="Lopes M.R."/>
            <person name="Hittinger C.T."/>
            <person name="Goeker M."/>
            <person name="Salamov A.A."/>
            <person name="Wisecaver J.H."/>
            <person name="Long T.M."/>
            <person name="Calvey C.H."/>
            <person name="Aerts A.L."/>
            <person name="Barry K.W."/>
            <person name="Choi C."/>
            <person name="Clum A."/>
            <person name="Coughlan A.Y."/>
            <person name="Deshpande S."/>
            <person name="Douglass A.P."/>
            <person name="Hanson S.J."/>
            <person name="Klenk H.-P."/>
            <person name="LaButti K.M."/>
            <person name="Lapidus A."/>
            <person name="Lindquist E.A."/>
            <person name="Lipzen A.M."/>
            <person name="Meier-Kolthoff J.P."/>
            <person name="Ohm R.A."/>
            <person name="Otillar R.P."/>
            <person name="Pangilinan J.L."/>
            <person name="Peng Y."/>
            <person name="Rokas A."/>
            <person name="Rosa C.A."/>
            <person name="Scheuner C."/>
            <person name="Sibirny A.A."/>
            <person name="Slot J.C."/>
            <person name="Stielow J.B."/>
            <person name="Sun H."/>
            <person name="Kurtzman C.P."/>
            <person name="Blackwell M."/>
            <person name="Grigoriev I.V."/>
            <person name="Jeffries T.W."/>
        </authorList>
    </citation>
    <scope>NUCLEOTIDE SEQUENCE [LARGE SCALE GENOMIC DNA]</scope>
    <source>
        <strain evidence="9 10">NRRL Y-2026</strain>
    </source>
</reference>
<keyword evidence="5 8" id="KW-1133">Transmembrane helix</keyword>
<organism evidence="9 10">
    <name type="scientific">Pichia membranifaciens NRRL Y-2026</name>
    <dbReference type="NCBI Taxonomy" id="763406"/>
    <lineage>
        <taxon>Eukaryota</taxon>
        <taxon>Fungi</taxon>
        <taxon>Dikarya</taxon>
        <taxon>Ascomycota</taxon>
        <taxon>Saccharomycotina</taxon>
        <taxon>Pichiomycetes</taxon>
        <taxon>Pichiales</taxon>
        <taxon>Pichiaceae</taxon>
        <taxon>Pichia</taxon>
    </lineage>
</organism>
<feature type="transmembrane region" description="Helical" evidence="8">
    <location>
        <begin position="138"/>
        <end position="157"/>
    </location>
</feature>
<accession>A0A1E3NLH8</accession>
<evidence type="ECO:0000256" key="5">
    <source>
        <dbReference type="ARBA" id="ARBA00022989"/>
    </source>
</evidence>
<evidence type="ECO:0000256" key="3">
    <source>
        <dbReference type="ARBA" id="ARBA00022692"/>
    </source>
</evidence>
<dbReference type="GeneID" id="30180192"/>
<evidence type="ECO:0000256" key="4">
    <source>
        <dbReference type="ARBA" id="ARBA00022927"/>
    </source>
</evidence>
<name>A0A1E3NLH8_9ASCO</name>
<gene>
    <name evidence="9" type="ORF">PICMEDRAFT_68347</name>
</gene>
<dbReference type="STRING" id="763406.A0A1E3NLH8"/>
<dbReference type="GO" id="GO:0015031">
    <property type="term" value="P:protein transport"/>
    <property type="evidence" value="ECO:0007669"/>
    <property type="project" value="UniProtKB-KW"/>
</dbReference>
<keyword evidence="10" id="KW-1185">Reference proteome</keyword>
<keyword evidence="6 8" id="KW-0472">Membrane</keyword>
<comment type="subcellular location">
    <subcellularLocation>
        <location evidence="8">Golgi apparatus membrane</location>
        <topology evidence="8">Multi-pass membrane protein</topology>
    </subcellularLocation>
    <subcellularLocation>
        <location evidence="1">Membrane</location>
        <topology evidence="1">Multi-pass membrane protein</topology>
    </subcellularLocation>
</comment>
<evidence type="ECO:0000313" key="9">
    <source>
        <dbReference type="EMBL" id="ODQ47002.1"/>
    </source>
</evidence>
<keyword evidence="4 8" id="KW-0653">Protein transport</keyword>
<evidence type="ECO:0000256" key="7">
    <source>
        <dbReference type="ARBA" id="ARBA00025800"/>
    </source>
</evidence>
<dbReference type="GO" id="GO:0000139">
    <property type="term" value="C:Golgi membrane"/>
    <property type="evidence" value="ECO:0007669"/>
    <property type="project" value="UniProtKB-SubCell"/>
</dbReference>
<dbReference type="RefSeq" id="XP_019018115.1">
    <property type="nucleotide sequence ID" value="XM_019163505.1"/>
</dbReference>
<dbReference type="PANTHER" id="PTHR23137:SF36">
    <property type="entry name" value="VESICLE TRANSPORT PROTEIN SFT2C"/>
    <property type="match status" value="1"/>
</dbReference>
<dbReference type="Proteomes" id="UP000094455">
    <property type="component" value="Unassembled WGS sequence"/>
</dbReference>
<dbReference type="GO" id="GO:0016192">
    <property type="term" value="P:vesicle-mediated transport"/>
    <property type="evidence" value="ECO:0007669"/>
    <property type="project" value="InterPro"/>
</dbReference>
<evidence type="ECO:0000313" key="10">
    <source>
        <dbReference type="Proteomes" id="UP000094455"/>
    </source>
</evidence>
<keyword evidence="2 8" id="KW-0813">Transport</keyword>
<dbReference type="PANTHER" id="PTHR23137">
    <property type="entry name" value="VESICLE TRANSPORT PROTEIN-RELATED"/>
    <property type="match status" value="1"/>
</dbReference>